<reference evidence="2 3" key="1">
    <citation type="submission" date="2020-02" db="EMBL/GenBank/DDBJ databases">
        <title>Genome sequence of the type strain CGMCC 1.15528 of Mesorhizobium zhangyense.</title>
        <authorList>
            <person name="Gao J."/>
            <person name="Sun J."/>
        </authorList>
    </citation>
    <scope>NUCLEOTIDE SEQUENCE [LARGE SCALE GENOMIC DNA]</scope>
    <source>
        <strain evidence="2 3">CGMCC 1.15528</strain>
    </source>
</reference>
<name>A0A7C9RCB3_9HYPH</name>
<proteinExistence type="predicted"/>
<organism evidence="2 3">
    <name type="scientific">Mesorhizobium zhangyense</name>
    <dbReference type="NCBI Taxonomy" id="1776730"/>
    <lineage>
        <taxon>Bacteria</taxon>
        <taxon>Pseudomonadati</taxon>
        <taxon>Pseudomonadota</taxon>
        <taxon>Alphaproteobacteria</taxon>
        <taxon>Hyphomicrobiales</taxon>
        <taxon>Phyllobacteriaceae</taxon>
        <taxon>Mesorhizobium</taxon>
    </lineage>
</organism>
<dbReference type="Proteomes" id="UP000481252">
    <property type="component" value="Unassembled WGS sequence"/>
</dbReference>
<sequence length="214" mass="22781">MGTLRFSDGSQTEKAFKRKDGKIVEFSAAMPTGAMLGTRERQRKEKGGGSSVSGASNSSFAEMLNAVPARNVKARRSKGGKSYRRTEAAKMLAQAYGNTPLLPKITKCPTGLPYAPARVADLFLGMKKGRCAGGGAPSWQDDCSGLASREEWRNVRSEMLEADVQVIDAAMKAKNLGDIGRAMGHSGAYAEKAGKRLLRVANDNLAAVIKKIAA</sequence>
<gene>
    <name evidence="2" type="ORF">G6N74_30405</name>
</gene>
<evidence type="ECO:0000256" key="1">
    <source>
        <dbReference type="SAM" id="MobiDB-lite"/>
    </source>
</evidence>
<dbReference type="EMBL" id="JAAKZG010000052">
    <property type="protein sequence ID" value="NGN45356.1"/>
    <property type="molecule type" value="Genomic_DNA"/>
</dbReference>
<comment type="caution">
    <text evidence="2">The sequence shown here is derived from an EMBL/GenBank/DDBJ whole genome shotgun (WGS) entry which is preliminary data.</text>
</comment>
<keyword evidence="3" id="KW-1185">Reference proteome</keyword>
<protein>
    <submittedName>
        <fullName evidence="2">Uncharacterized protein</fullName>
    </submittedName>
</protein>
<feature type="compositionally biased region" description="Basic and acidic residues" evidence="1">
    <location>
        <begin position="38"/>
        <end position="47"/>
    </location>
</feature>
<evidence type="ECO:0000313" key="2">
    <source>
        <dbReference type="EMBL" id="NGN45356.1"/>
    </source>
</evidence>
<accession>A0A7C9RCB3</accession>
<dbReference type="AlphaFoldDB" id="A0A7C9RCB3"/>
<evidence type="ECO:0000313" key="3">
    <source>
        <dbReference type="Proteomes" id="UP000481252"/>
    </source>
</evidence>
<feature type="region of interest" description="Disordered" evidence="1">
    <location>
        <begin position="31"/>
        <end position="57"/>
    </location>
</feature>